<feature type="transmembrane region" description="Helical" evidence="9">
    <location>
        <begin position="272"/>
        <end position="291"/>
    </location>
</feature>
<dbReference type="GO" id="GO:0030253">
    <property type="term" value="P:protein secretion by the type I secretion system"/>
    <property type="evidence" value="ECO:0007669"/>
    <property type="project" value="InterPro"/>
</dbReference>
<dbReference type="PANTHER" id="PTHR24221:SF248">
    <property type="entry name" value="ABC TRANSPORTER TRANSMEMBRANE REGION"/>
    <property type="match status" value="1"/>
</dbReference>
<comment type="subcellular location">
    <subcellularLocation>
        <location evidence="1">Cell membrane</location>
        <topology evidence="1">Multi-pass membrane protein</topology>
    </subcellularLocation>
</comment>
<dbReference type="InterPro" id="IPR003593">
    <property type="entry name" value="AAA+_ATPase"/>
</dbReference>
<keyword evidence="5" id="KW-0547">Nucleotide-binding</keyword>
<accession>A0A5E7WL59</accession>
<dbReference type="GO" id="GO:0030256">
    <property type="term" value="C:type I protein secretion system complex"/>
    <property type="evidence" value="ECO:0007669"/>
    <property type="project" value="InterPro"/>
</dbReference>
<feature type="transmembrane region" description="Helical" evidence="9">
    <location>
        <begin position="172"/>
        <end position="192"/>
    </location>
</feature>
<keyword evidence="6 12" id="KW-0067">ATP-binding</keyword>
<evidence type="ECO:0000256" key="3">
    <source>
        <dbReference type="ARBA" id="ARBA00022475"/>
    </source>
</evidence>
<evidence type="ECO:0000256" key="9">
    <source>
        <dbReference type="SAM" id="Phobius"/>
    </source>
</evidence>
<dbReference type="Pfam" id="PF00005">
    <property type="entry name" value="ABC_tran"/>
    <property type="match status" value="1"/>
</dbReference>
<dbReference type="InterPro" id="IPR011527">
    <property type="entry name" value="ABC1_TM_dom"/>
</dbReference>
<name>A0A5E7WL59_PSEFL</name>
<dbReference type="InterPro" id="IPR036640">
    <property type="entry name" value="ABC1_TM_sf"/>
</dbReference>
<dbReference type="SMART" id="SM00382">
    <property type="entry name" value="AAA"/>
    <property type="match status" value="1"/>
</dbReference>
<dbReference type="GO" id="GO:0016887">
    <property type="term" value="F:ATP hydrolysis activity"/>
    <property type="evidence" value="ECO:0007669"/>
    <property type="project" value="InterPro"/>
</dbReference>
<dbReference type="InterPro" id="IPR039421">
    <property type="entry name" value="Type_1_exporter"/>
</dbReference>
<dbReference type="FunFam" id="3.40.50.300:FF:001444">
    <property type="entry name" value="ABC transporter ATP-binding protein"/>
    <property type="match status" value="1"/>
</dbReference>
<evidence type="ECO:0000256" key="2">
    <source>
        <dbReference type="ARBA" id="ARBA00022448"/>
    </source>
</evidence>
<dbReference type="Pfam" id="PF00664">
    <property type="entry name" value="ABC_membrane"/>
    <property type="match status" value="1"/>
</dbReference>
<evidence type="ECO:0000259" key="11">
    <source>
        <dbReference type="PROSITE" id="PS50929"/>
    </source>
</evidence>
<dbReference type="GO" id="GO:0140359">
    <property type="term" value="F:ABC-type transporter activity"/>
    <property type="evidence" value="ECO:0007669"/>
    <property type="project" value="InterPro"/>
</dbReference>
<dbReference type="GO" id="GO:0034040">
    <property type="term" value="F:ATPase-coupled lipid transmembrane transporter activity"/>
    <property type="evidence" value="ECO:0007669"/>
    <property type="project" value="TreeGrafter"/>
</dbReference>
<dbReference type="NCBIfam" id="TIGR01842">
    <property type="entry name" value="type_I_sec_PrtD"/>
    <property type="match status" value="1"/>
</dbReference>
<gene>
    <name evidence="12" type="primary">prsD_2</name>
    <name evidence="12" type="ORF">PS943_04412</name>
</gene>
<dbReference type="GO" id="GO:0005886">
    <property type="term" value="C:plasma membrane"/>
    <property type="evidence" value="ECO:0007669"/>
    <property type="project" value="UniProtKB-SubCell"/>
</dbReference>
<dbReference type="Proteomes" id="UP000325645">
    <property type="component" value="Unassembled WGS sequence"/>
</dbReference>
<evidence type="ECO:0000256" key="8">
    <source>
        <dbReference type="ARBA" id="ARBA00023136"/>
    </source>
</evidence>
<organism evidence="12 13">
    <name type="scientific">Pseudomonas fluorescens</name>
    <dbReference type="NCBI Taxonomy" id="294"/>
    <lineage>
        <taxon>Bacteria</taxon>
        <taxon>Pseudomonadati</taxon>
        <taxon>Pseudomonadota</taxon>
        <taxon>Gammaproteobacteria</taxon>
        <taxon>Pseudomonadales</taxon>
        <taxon>Pseudomonadaceae</taxon>
        <taxon>Pseudomonas</taxon>
    </lineage>
</organism>
<keyword evidence="4 9" id="KW-0812">Transmembrane</keyword>
<dbReference type="PROSITE" id="PS00211">
    <property type="entry name" value="ABC_TRANSPORTER_1"/>
    <property type="match status" value="1"/>
</dbReference>
<dbReference type="SUPFAM" id="SSF90123">
    <property type="entry name" value="ABC transporter transmembrane region"/>
    <property type="match status" value="1"/>
</dbReference>
<evidence type="ECO:0000256" key="7">
    <source>
        <dbReference type="ARBA" id="ARBA00022989"/>
    </source>
</evidence>
<feature type="domain" description="ABC transporter" evidence="10">
    <location>
        <begin position="444"/>
        <end position="679"/>
    </location>
</feature>
<sequence>METVPGAETLEARNRQLNRVFCSIAKTPLFERRFCLCVMGNATFPPVTHMETQPVEPALTRGCVVSYWRLMRRGSSLIAAHPATFSVFSNALGQQNPRWIASWTDYFFCGRHSMGLLLDPRHDIDAALLSYRRVFWSLALFSGVINLLVLVPSLYMMQVYDRVLTSRNETTLFMLTLIALGLFMFSALIEWARGEVMIRMSAGLDDALGERIFDAAFARSLREHNANPAQVLTDLATLRQLITGQGLIALLDAPWLPIFLLVAFIFHPWFGVLTLVLALVLISLALWGELATRTRLGEANRLGVQSSIYVNSTLHNAEVIQALGMLGPLRQRWSLLQQRIIAAQAHASDRGARITSMTRFVRISGQSLALGLGALLVLEGQLSAGMMIAMSLLLGRALAPVEIAIGSWKHFNSGRQSYQRLSQLLAQHPRERLRMPLPPPTGAVRLEQLYVGPPGASQPILRGINFSLAKGDVLAVVGPSASGKSTLARAMVGVWPAMGGSVRLDDAEISQWSHDALGPHLGYLPQDIELFDGSVADNIARFGEQDADKIIAAGRHAGIHEIILRFPKGYDTPLGPGGLGLSGGQKQRLGLARALYGHPSLIVLDEPNSNLDEAGELALVQAISALKAAGSTVVLITHRPNVLAVVDHILVLKDGIQQAFGPRGRVLKALMPVPGTAAVRGAGEDA</sequence>
<feature type="transmembrane region" description="Helical" evidence="9">
    <location>
        <begin position="360"/>
        <end position="378"/>
    </location>
</feature>
<dbReference type="InterPro" id="IPR003439">
    <property type="entry name" value="ABC_transporter-like_ATP-bd"/>
</dbReference>
<dbReference type="EMBL" id="CABVJH010000008">
    <property type="protein sequence ID" value="VVQ35571.1"/>
    <property type="molecule type" value="Genomic_DNA"/>
</dbReference>
<keyword evidence="2" id="KW-0813">Transport</keyword>
<dbReference type="PANTHER" id="PTHR24221">
    <property type="entry name" value="ATP-BINDING CASSETTE SUB-FAMILY B"/>
    <property type="match status" value="1"/>
</dbReference>
<protein>
    <submittedName>
        <fullName evidence="12">Type I secretion system ATP-binding protein PrsD</fullName>
    </submittedName>
</protein>
<dbReference type="GO" id="GO:0005524">
    <property type="term" value="F:ATP binding"/>
    <property type="evidence" value="ECO:0007669"/>
    <property type="project" value="UniProtKB-KW"/>
</dbReference>
<evidence type="ECO:0000256" key="6">
    <source>
        <dbReference type="ARBA" id="ARBA00022840"/>
    </source>
</evidence>
<evidence type="ECO:0000256" key="5">
    <source>
        <dbReference type="ARBA" id="ARBA00022741"/>
    </source>
</evidence>
<feature type="transmembrane region" description="Helical" evidence="9">
    <location>
        <begin position="247"/>
        <end position="266"/>
    </location>
</feature>
<proteinExistence type="predicted"/>
<evidence type="ECO:0000256" key="4">
    <source>
        <dbReference type="ARBA" id="ARBA00022692"/>
    </source>
</evidence>
<dbReference type="AlphaFoldDB" id="A0A5E7WL59"/>
<evidence type="ECO:0000259" key="10">
    <source>
        <dbReference type="PROSITE" id="PS50893"/>
    </source>
</evidence>
<feature type="domain" description="ABC transmembrane type-1" evidence="11">
    <location>
        <begin position="138"/>
        <end position="413"/>
    </location>
</feature>
<dbReference type="PROSITE" id="PS50929">
    <property type="entry name" value="ABC_TM1F"/>
    <property type="match status" value="1"/>
</dbReference>
<reference evidence="12 13" key="1">
    <citation type="submission" date="2019-09" db="EMBL/GenBank/DDBJ databases">
        <authorList>
            <person name="Chandra G."/>
            <person name="Truman W A."/>
        </authorList>
    </citation>
    <scope>NUCLEOTIDE SEQUENCE [LARGE SCALE GENOMIC DNA]</scope>
    <source>
        <strain evidence="12">PS943</strain>
    </source>
</reference>
<dbReference type="Gene3D" id="1.20.1560.10">
    <property type="entry name" value="ABC transporter type 1, transmembrane domain"/>
    <property type="match status" value="1"/>
</dbReference>
<evidence type="ECO:0000313" key="12">
    <source>
        <dbReference type="EMBL" id="VVQ35571.1"/>
    </source>
</evidence>
<keyword evidence="3" id="KW-1003">Cell membrane</keyword>
<feature type="transmembrane region" description="Helical" evidence="9">
    <location>
        <begin position="134"/>
        <end position="160"/>
    </location>
</feature>
<keyword evidence="8 9" id="KW-0472">Membrane</keyword>
<dbReference type="InterPro" id="IPR027417">
    <property type="entry name" value="P-loop_NTPase"/>
</dbReference>
<dbReference type="PROSITE" id="PS50893">
    <property type="entry name" value="ABC_TRANSPORTER_2"/>
    <property type="match status" value="1"/>
</dbReference>
<dbReference type="SUPFAM" id="SSF52540">
    <property type="entry name" value="P-loop containing nucleoside triphosphate hydrolases"/>
    <property type="match status" value="1"/>
</dbReference>
<dbReference type="InterPro" id="IPR010128">
    <property type="entry name" value="ATPase_T1SS_PrtD-like"/>
</dbReference>
<keyword evidence="7 9" id="KW-1133">Transmembrane helix</keyword>
<evidence type="ECO:0000313" key="13">
    <source>
        <dbReference type="Proteomes" id="UP000325645"/>
    </source>
</evidence>
<dbReference type="Gene3D" id="3.40.50.300">
    <property type="entry name" value="P-loop containing nucleotide triphosphate hydrolases"/>
    <property type="match status" value="1"/>
</dbReference>
<evidence type="ECO:0000256" key="1">
    <source>
        <dbReference type="ARBA" id="ARBA00004651"/>
    </source>
</evidence>
<dbReference type="InterPro" id="IPR017871">
    <property type="entry name" value="ABC_transporter-like_CS"/>
</dbReference>